<dbReference type="GO" id="GO:0016853">
    <property type="term" value="F:isomerase activity"/>
    <property type="evidence" value="ECO:0007669"/>
    <property type="project" value="UniProtKB-KW"/>
</dbReference>
<reference evidence="17 18" key="1">
    <citation type="journal article" date="2017" name="Antonie Van Leeuwenhoek">
        <title>Phylogenomic resolution of the bacterial genus Pantoea and its relationship with Erwinia and Tatumella.</title>
        <authorList>
            <person name="Palmer M."/>
            <person name="Steenkamp E.T."/>
            <person name="Coetzee M.P."/>
            <person name="Chan W.Y."/>
            <person name="van Zyl E."/>
            <person name="De Maayer P."/>
            <person name="Coutinho T.A."/>
            <person name="Blom J."/>
            <person name="Smits T.H."/>
            <person name="Duffy B."/>
            <person name="Venter S.N."/>
        </authorList>
    </citation>
    <scope>NUCLEOTIDE SEQUENCE [LARGE SCALE GENOMIC DNA]</scope>
    <source>
        <strain evidence="17 18">LMG 26277</strain>
    </source>
</reference>
<comment type="subunit">
    <text evidence="13">Homodimer.</text>
</comment>
<dbReference type="Pfam" id="PF02670">
    <property type="entry name" value="DXP_reductoisom"/>
    <property type="match status" value="1"/>
</dbReference>
<comment type="function">
    <text evidence="11 13">Catalyzes the NADPH-dependent rearrangement and reduction of 1-deoxy-D-xylulose-5-phosphate (DXP) to 2-C-methyl-D-erythritol 4-phosphate (MEP).</text>
</comment>
<comment type="pathway">
    <text evidence="2 13">Isoprenoid biosynthesis; isopentenyl diphosphate biosynthesis via DXP pathway; isopentenyl diphosphate from 1-deoxy-D-xylulose 5-phosphate: step 1/6.</text>
</comment>
<dbReference type="SUPFAM" id="SSF55347">
    <property type="entry name" value="Glyceraldehyde-3-phosphate dehydrogenase-like, C-terminal domain"/>
    <property type="match status" value="1"/>
</dbReference>
<evidence type="ECO:0000256" key="3">
    <source>
        <dbReference type="ARBA" id="ARBA00006825"/>
    </source>
</evidence>
<evidence type="ECO:0000313" key="17">
    <source>
        <dbReference type="EMBL" id="ORM73114.1"/>
    </source>
</evidence>
<dbReference type="Pfam" id="PF08436">
    <property type="entry name" value="DXP_redisom_C"/>
    <property type="match status" value="1"/>
</dbReference>
<evidence type="ECO:0000256" key="13">
    <source>
        <dbReference type="HAMAP-Rule" id="MF_00183"/>
    </source>
</evidence>
<protein>
    <recommendedName>
        <fullName evidence="12 13">1-deoxy-D-xylulose 5-phosphate reductoisomerase</fullName>
        <shortName evidence="13">DXP reductoisomerase</shortName>
        <ecNumber evidence="4 13">1.1.1.267</ecNumber>
    </recommendedName>
    <alternativeName>
        <fullName evidence="13">1-deoxyxylulose-5-phosphate reductoisomerase</fullName>
    </alternativeName>
    <alternativeName>
        <fullName evidence="13">2-C-methyl-D-erythritol 4-phosphate synthase</fullName>
    </alternativeName>
</protein>
<dbReference type="PANTHER" id="PTHR30525:SF0">
    <property type="entry name" value="1-DEOXY-D-XYLULOSE 5-PHOSPHATE REDUCTOISOMERASE, CHLOROPLASTIC"/>
    <property type="match status" value="1"/>
</dbReference>
<evidence type="ECO:0000313" key="18">
    <source>
        <dbReference type="Proteomes" id="UP000193104"/>
    </source>
</evidence>
<comment type="caution">
    <text evidence="17">The sequence shown here is derived from an EMBL/GenBank/DDBJ whole genome shotgun (WGS) entry which is preliminary data.</text>
</comment>
<feature type="binding site" evidence="13">
    <location>
        <position position="153"/>
    </location>
    <ligand>
        <name>1-deoxy-D-xylulose 5-phosphate</name>
        <dbReference type="ChEBI" id="CHEBI:57792"/>
    </ligand>
</feature>
<feature type="binding site" evidence="13">
    <location>
        <position position="187"/>
    </location>
    <ligand>
        <name>1-deoxy-D-xylulose 5-phosphate</name>
        <dbReference type="ChEBI" id="CHEBI:57792"/>
    </ligand>
</feature>
<feature type="binding site" evidence="13">
    <location>
        <position position="229"/>
    </location>
    <ligand>
        <name>1-deoxy-D-xylulose 5-phosphate</name>
        <dbReference type="ChEBI" id="CHEBI:57792"/>
    </ligand>
</feature>
<organism evidence="17 18">
    <name type="scientific">Pantoea wallisii</name>
    <dbReference type="NCBI Taxonomy" id="1076551"/>
    <lineage>
        <taxon>Bacteria</taxon>
        <taxon>Pseudomonadati</taxon>
        <taxon>Pseudomonadota</taxon>
        <taxon>Gammaproteobacteria</taxon>
        <taxon>Enterobacterales</taxon>
        <taxon>Erwiniaceae</taxon>
        <taxon>Pantoea</taxon>
    </lineage>
</organism>
<feature type="domain" description="DXP reductoisomerase C-terminal" evidence="16">
    <location>
        <begin position="272"/>
        <end position="388"/>
    </location>
</feature>
<evidence type="ECO:0000256" key="11">
    <source>
        <dbReference type="ARBA" id="ARBA00054845"/>
    </source>
</evidence>
<dbReference type="InterPro" id="IPR013512">
    <property type="entry name" value="DXP_reductoisomerase_N"/>
</dbReference>
<feature type="binding site" evidence="13">
    <location>
        <position position="125"/>
    </location>
    <ligand>
        <name>NADPH</name>
        <dbReference type="ChEBI" id="CHEBI:57783"/>
    </ligand>
</feature>
<dbReference type="Pfam" id="PF13288">
    <property type="entry name" value="DXPR_C"/>
    <property type="match status" value="1"/>
</dbReference>
<keyword evidence="7 13" id="KW-0560">Oxidoreductase</keyword>
<evidence type="ECO:0000256" key="10">
    <source>
        <dbReference type="ARBA" id="ARBA00048543"/>
    </source>
</evidence>
<feature type="binding site" evidence="13">
    <location>
        <position position="232"/>
    </location>
    <ligand>
        <name>1-deoxy-D-xylulose 5-phosphate</name>
        <dbReference type="ChEBI" id="CHEBI:57792"/>
    </ligand>
</feature>
<dbReference type="EMBL" id="MLFS01000027">
    <property type="protein sequence ID" value="ORM73114.1"/>
    <property type="molecule type" value="Genomic_DNA"/>
</dbReference>
<dbReference type="Proteomes" id="UP000193104">
    <property type="component" value="Unassembled WGS sequence"/>
</dbReference>
<dbReference type="GO" id="GO:0030145">
    <property type="term" value="F:manganese ion binding"/>
    <property type="evidence" value="ECO:0007669"/>
    <property type="project" value="TreeGrafter"/>
</dbReference>
<evidence type="ECO:0000256" key="8">
    <source>
        <dbReference type="ARBA" id="ARBA00023211"/>
    </source>
</evidence>
<evidence type="ECO:0000256" key="12">
    <source>
        <dbReference type="ARBA" id="ARBA00071224"/>
    </source>
</evidence>
<feature type="binding site" evidence="13">
    <location>
        <position position="39"/>
    </location>
    <ligand>
        <name>NADPH</name>
        <dbReference type="ChEBI" id="CHEBI:57783"/>
    </ligand>
</feature>
<gene>
    <name evidence="13" type="primary">dxr</name>
    <name evidence="17" type="ORF">HA48_11175</name>
</gene>
<keyword evidence="6 13" id="KW-0521">NADP</keyword>
<feature type="binding site" evidence="13">
    <location>
        <position position="223"/>
    </location>
    <ligand>
        <name>1-deoxy-D-xylulose 5-phosphate</name>
        <dbReference type="ChEBI" id="CHEBI:57792"/>
    </ligand>
</feature>
<name>A0A1X1D8Y4_9GAMM</name>
<dbReference type="PANTHER" id="PTHR30525">
    <property type="entry name" value="1-DEOXY-D-XYLULOSE 5-PHOSPHATE REDUCTOISOMERASE"/>
    <property type="match status" value="1"/>
</dbReference>
<sequence>MMKRLTLLGSTGSIGTSTLAVVAANPELYQVTALVAGQNVALMTEQCQQFTPRYAAMADDASATALRERLRALNIKTEVLSGVQAACELAALDDVDQVMAAIVGASGLPPTLAAIRAGKTVLLANKESLVTCGRLFMEAVRHHQAQLLPVDSEHNAIFQSLPASIQHQLGYADLRESGIESILLTGSGGPFRDTPLADLAMMSPDQACAHPNWSMGRKISVDSATMMNKGLEYIEARWLFNASAAQMEVILHPQSVIHSMVRYCDGSVLAQLGSPDMRTPIAHSMAWPARITAGVTPLDFTRMKALTFAEPDYERYPCLKLAIDACSAGQAATTMLNAANEVAVAAFLQHQIRFTAIAAINSEVLASLTCQEPGSIDDVLEIDRLARNRATELLPRFHLAG</sequence>
<evidence type="ECO:0000259" key="15">
    <source>
        <dbReference type="Pfam" id="PF08436"/>
    </source>
</evidence>
<comment type="caution">
    <text evidence="13">Lacks conserved residue(s) required for the propagation of feature annotation.</text>
</comment>
<dbReference type="FunFam" id="1.10.1740.10:FF:000004">
    <property type="entry name" value="1-deoxy-D-xylulose 5-phosphate reductoisomerase"/>
    <property type="match status" value="1"/>
</dbReference>
<dbReference type="HAMAP" id="MF_00183">
    <property type="entry name" value="DXP_reductoisom"/>
    <property type="match status" value="1"/>
</dbReference>
<dbReference type="InterPro" id="IPR036291">
    <property type="entry name" value="NAD(P)-bd_dom_sf"/>
</dbReference>
<evidence type="ECO:0000256" key="6">
    <source>
        <dbReference type="ARBA" id="ARBA00022857"/>
    </source>
</evidence>
<feature type="binding site" evidence="13">
    <location>
        <position position="37"/>
    </location>
    <ligand>
        <name>NADPH</name>
        <dbReference type="ChEBI" id="CHEBI:57783"/>
    </ligand>
</feature>
<comment type="cofactor">
    <cofactor evidence="1">
        <name>Co(2+)</name>
        <dbReference type="ChEBI" id="CHEBI:48828"/>
    </cofactor>
</comment>
<dbReference type="FunFam" id="3.40.50.720:FF:000045">
    <property type="entry name" value="1-deoxy-D-xylulose 5-phosphate reductoisomerase"/>
    <property type="match status" value="1"/>
</dbReference>
<evidence type="ECO:0000259" key="16">
    <source>
        <dbReference type="Pfam" id="PF13288"/>
    </source>
</evidence>
<dbReference type="SUPFAM" id="SSF69055">
    <property type="entry name" value="1-deoxy-D-xylulose-5-phosphate reductoisomerase, C-terminal domain"/>
    <property type="match status" value="1"/>
</dbReference>
<comment type="cofactor">
    <cofactor evidence="13">
        <name>Mg(2+)</name>
        <dbReference type="ChEBI" id="CHEBI:18420"/>
    </cofactor>
    <cofactor evidence="13">
        <name>Mn(2+)</name>
        <dbReference type="ChEBI" id="CHEBI:29035"/>
    </cofactor>
</comment>
<feature type="domain" description="1-deoxy-D-xylulose 5-phosphate reductoisomerase C-terminal" evidence="15">
    <location>
        <begin position="147"/>
        <end position="240"/>
    </location>
</feature>
<evidence type="ECO:0000259" key="14">
    <source>
        <dbReference type="Pfam" id="PF02670"/>
    </source>
</evidence>
<evidence type="ECO:0000256" key="2">
    <source>
        <dbReference type="ARBA" id="ARBA00005094"/>
    </source>
</evidence>
<dbReference type="OrthoDB" id="9806546at2"/>
<dbReference type="InterPro" id="IPR003821">
    <property type="entry name" value="DXP_reductoisomerase"/>
</dbReference>
<keyword evidence="5 13" id="KW-0479">Metal-binding</keyword>
<dbReference type="SUPFAM" id="SSF51735">
    <property type="entry name" value="NAD(P)-binding Rossmann-fold domains"/>
    <property type="match status" value="1"/>
</dbReference>
<dbReference type="Gene3D" id="3.40.50.720">
    <property type="entry name" value="NAD(P)-binding Rossmann-like Domain"/>
    <property type="match status" value="1"/>
</dbReference>
<feature type="binding site" evidence="13">
    <location>
        <position position="216"/>
    </location>
    <ligand>
        <name>NADPH</name>
        <dbReference type="ChEBI" id="CHEBI:57783"/>
    </ligand>
</feature>
<dbReference type="EC" id="1.1.1.267" evidence="4 13"/>
<feature type="binding site" evidence="13">
    <location>
        <position position="127"/>
    </location>
    <ligand>
        <name>NADPH</name>
        <dbReference type="ChEBI" id="CHEBI:57783"/>
    </ligand>
</feature>
<feature type="domain" description="1-deoxy-D-xylulose 5-phosphate reductoisomerase N-terminal" evidence="14">
    <location>
        <begin position="5"/>
        <end position="133"/>
    </location>
</feature>
<feature type="binding site" evidence="13">
    <location>
        <position position="14"/>
    </location>
    <ligand>
        <name>NADPH</name>
        <dbReference type="ChEBI" id="CHEBI:57783"/>
    </ligand>
</feature>
<comment type="catalytic activity">
    <reaction evidence="10">
        <text>2-C-methyl-D-erythritol 4-phosphate + NADP(+) = 1-deoxy-D-xylulose 5-phosphate + NADPH + H(+)</text>
        <dbReference type="Rhea" id="RHEA:13717"/>
        <dbReference type="ChEBI" id="CHEBI:15378"/>
        <dbReference type="ChEBI" id="CHEBI:57783"/>
        <dbReference type="ChEBI" id="CHEBI:57792"/>
        <dbReference type="ChEBI" id="CHEBI:58262"/>
        <dbReference type="ChEBI" id="CHEBI:58349"/>
        <dbReference type="EC" id="1.1.1.267"/>
    </reaction>
    <physiologicalReaction direction="right-to-left" evidence="10">
        <dbReference type="Rhea" id="RHEA:13719"/>
    </physiologicalReaction>
</comment>
<dbReference type="UniPathway" id="UPA00056">
    <property type="reaction ID" value="UER00092"/>
</dbReference>
<feature type="binding site" evidence="13">
    <location>
        <position position="126"/>
    </location>
    <ligand>
        <name>1-deoxy-D-xylulose 5-phosphate</name>
        <dbReference type="ChEBI" id="CHEBI:57792"/>
    </ligand>
</feature>
<dbReference type="InterPro" id="IPR013644">
    <property type="entry name" value="DXP_reductoisomerase_C"/>
</dbReference>
<comment type="similarity">
    <text evidence="3 13">Belongs to the DXR family.</text>
</comment>
<feature type="binding site" evidence="13">
    <location>
        <position position="12"/>
    </location>
    <ligand>
        <name>NADPH</name>
        <dbReference type="ChEBI" id="CHEBI:57783"/>
    </ligand>
</feature>
<feature type="binding site" evidence="13">
    <location>
        <position position="13"/>
    </location>
    <ligand>
        <name>NADPH</name>
        <dbReference type="ChEBI" id="CHEBI:57783"/>
    </ligand>
</feature>
<accession>A0A1X1D8Y4</accession>
<evidence type="ECO:0000256" key="9">
    <source>
        <dbReference type="ARBA" id="ARBA00023229"/>
    </source>
</evidence>
<feature type="binding site" evidence="13">
    <location>
        <position position="153"/>
    </location>
    <ligand>
        <name>Mn(2+)</name>
        <dbReference type="ChEBI" id="CHEBI:29035"/>
    </ligand>
</feature>
<dbReference type="NCBIfam" id="NF009114">
    <property type="entry name" value="PRK12464.1"/>
    <property type="match status" value="1"/>
</dbReference>
<feature type="binding site" evidence="13">
    <location>
        <position position="210"/>
    </location>
    <ligand>
        <name>1-deoxy-D-xylulose 5-phosphate</name>
        <dbReference type="ChEBI" id="CHEBI:57792"/>
    </ligand>
</feature>
<keyword evidence="17" id="KW-0413">Isomerase</keyword>
<dbReference type="AlphaFoldDB" id="A0A1X1D8Y4"/>
<dbReference type="NCBIfam" id="TIGR00243">
    <property type="entry name" value="Dxr"/>
    <property type="match status" value="1"/>
</dbReference>
<dbReference type="GO" id="GO:0051484">
    <property type="term" value="P:isopentenyl diphosphate biosynthetic process, methylerythritol 4-phosphate pathway involved in terpenoid biosynthetic process"/>
    <property type="evidence" value="ECO:0007669"/>
    <property type="project" value="TreeGrafter"/>
</dbReference>
<dbReference type="GO" id="GO:0030604">
    <property type="term" value="F:1-deoxy-D-xylulose-5-phosphate reductoisomerase activity"/>
    <property type="evidence" value="ECO:0007669"/>
    <property type="project" value="UniProtKB-UniRule"/>
</dbReference>
<evidence type="ECO:0000256" key="4">
    <source>
        <dbReference type="ARBA" id="ARBA00012366"/>
    </source>
</evidence>
<keyword evidence="13" id="KW-0460">Magnesium</keyword>
<dbReference type="Gene3D" id="1.10.1740.10">
    <property type="match status" value="1"/>
</dbReference>
<keyword evidence="9 13" id="KW-0414">Isoprene biosynthesis</keyword>
<dbReference type="InterPro" id="IPR026877">
    <property type="entry name" value="DXPR_C"/>
</dbReference>
<feature type="binding site" evidence="13">
    <location>
        <position position="11"/>
    </location>
    <ligand>
        <name>NADPH</name>
        <dbReference type="ChEBI" id="CHEBI:57783"/>
    </ligand>
</feature>
<dbReference type="PIRSF" id="PIRSF006205">
    <property type="entry name" value="Dxp_reductismrs"/>
    <property type="match status" value="1"/>
</dbReference>
<evidence type="ECO:0000256" key="7">
    <source>
        <dbReference type="ARBA" id="ARBA00023002"/>
    </source>
</evidence>
<keyword evidence="18" id="KW-1185">Reference proteome</keyword>
<feature type="binding site" evidence="13">
    <location>
        <position position="151"/>
    </location>
    <ligand>
        <name>Mn(2+)</name>
        <dbReference type="ChEBI" id="CHEBI:29035"/>
    </ligand>
</feature>
<dbReference type="NCBIfam" id="NF003938">
    <property type="entry name" value="PRK05447.1-1"/>
    <property type="match status" value="1"/>
</dbReference>
<evidence type="ECO:0000256" key="5">
    <source>
        <dbReference type="ARBA" id="ARBA00022723"/>
    </source>
</evidence>
<evidence type="ECO:0000256" key="1">
    <source>
        <dbReference type="ARBA" id="ARBA00001941"/>
    </source>
</evidence>
<feature type="binding site" evidence="13">
    <location>
        <position position="152"/>
    </location>
    <ligand>
        <name>1-deoxy-D-xylulose 5-phosphate</name>
        <dbReference type="ChEBI" id="CHEBI:57792"/>
    </ligand>
</feature>
<dbReference type="InterPro" id="IPR036169">
    <property type="entry name" value="DXPR_C_sf"/>
</dbReference>
<dbReference type="STRING" id="1076551.HA48_11175"/>
<feature type="binding site" evidence="13">
    <location>
        <position position="228"/>
    </location>
    <ligand>
        <name>1-deoxy-D-xylulose 5-phosphate</name>
        <dbReference type="ChEBI" id="CHEBI:57792"/>
    </ligand>
</feature>
<feature type="binding site" evidence="13">
    <location>
        <position position="232"/>
    </location>
    <ligand>
        <name>Mn(2+)</name>
        <dbReference type="ChEBI" id="CHEBI:29035"/>
    </ligand>
</feature>
<proteinExistence type="inferred from homology"/>
<dbReference type="GO" id="GO:0070402">
    <property type="term" value="F:NADPH binding"/>
    <property type="evidence" value="ECO:0007669"/>
    <property type="project" value="InterPro"/>
</dbReference>
<keyword evidence="8 13" id="KW-0464">Manganese</keyword>